<dbReference type="AlphaFoldDB" id="A0A1E3BP28"/>
<dbReference type="InterPro" id="IPR001138">
    <property type="entry name" value="Zn2Cys6_DnaBD"/>
</dbReference>
<dbReference type="InterPro" id="IPR052202">
    <property type="entry name" value="Yeast_MetPath_Reg"/>
</dbReference>
<comment type="caution">
    <text evidence="11">The sequence shown here is derived from an EMBL/GenBank/DDBJ whole genome shotgun (WGS) entry which is preliminary data.</text>
</comment>
<evidence type="ECO:0000313" key="11">
    <source>
        <dbReference type="EMBL" id="ODM22722.1"/>
    </source>
</evidence>
<dbReference type="STRING" id="573508.A0A1E3BP28"/>
<keyword evidence="4" id="KW-0805">Transcription regulation</keyword>
<dbReference type="VEuPathDB" id="FungiDB:SI65_00311"/>
<dbReference type="PANTHER" id="PTHR47782:SF8">
    <property type="entry name" value="ZN(II)2CYS6 TRANSCRIPTION FACTOR (EUROFUNG)"/>
    <property type="match status" value="1"/>
</dbReference>
<keyword evidence="3" id="KW-0862">Zinc</keyword>
<dbReference type="GO" id="GO:0008270">
    <property type="term" value="F:zinc ion binding"/>
    <property type="evidence" value="ECO:0007669"/>
    <property type="project" value="InterPro"/>
</dbReference>
<keyword evidence="12" id="KW-1185">Reference proteome</keyword>
<feature type="compositionally biased region" description="Low complexity" evidence="9">
    <location>
        <begin position="621"/>
        <end position="631"/>
    </location>
</feature>
<feature type="compositionally biased region" description="Polar residues" evidence="9">
    <location>
        <begin position="669"/>
        <end position="678"/>
    </location>
</feature>
<evidence type="ECO:0000256" key="2">
    <source>
        <dbReference type="ARBA" id="ARBA00022723"/>
    </source>
</evidence>
<proteinExistence type="predicted"/>
<evidence type="ECO:0000313" key="12">
    <source>
        <dbReference type="Proteomes" id="UP000094569"/>
    </source>
</evidence>
<dbReference type="GO" id="GO:0006351">
    <property type="term" value="P:DNA-templated transcription"/>
    <property type="evidence" value="ECO:0007669"/>
    <property type="project" value="InterPro"/>
</dbReference>
<evidence type="ECO:0000256" key="8">
    <source>
        <dbReference type="SAM" id="Coils"/>
    </source>
</evidence>
<gene>
    <name evidence="11" type="ORF">SI65_00311</name>
</gene>
<evidence type="ECO:0000256" key="5">
    <source>
        <dbReference type="ARBA" id="ARBA00023125"/>
    </source>
</evidence>
<reference evidence="11 12" key="1">
    <citation type="journal article" date="2016" name="BMC Genomics">
        <title>Comparative genomic and transcriptomic analyses of the Fuzhuan brick tea-fermentation fungus Aspergillus cristatus.</title>
        <authorList>
            <person name="Ge Y."/>
            <person name="Wang Y."/>
            <person name="Liu Y."/>
            <person name="Tan Y."/>
            <person name="Ren X."/>
            <person name="Zhang X."/>
            <person name="Hyde K.D."/>
            <person name="Liu Y."/>
            <person name="Liu Z."/>
        </authorList>
    </citation>
    <scope>NUCLEOTIDE SEQUENCE [LARGE SCALE GENOMIC DNA]</scope>
    <source>
        <strain evidence="11 12">GZAAS20.1005</strain>
    </source>
</reference>
<keyword evidence="6" id="KW-0804">Transcription</keyword>
<dbReference type="CDD" id="cd00067">
    <property type="entry name" value="GAL4"/>
    <property type="match status" value="1"/>
</dbReference>
<keyword evidence="2" id="KW-0479">Metal-binding</keyword>
<dbReference type="GO" id="GO:0045944">
    <property type="term" value="P:positive regulation of transcription by RNA polymerase II"/>
    <property type="evidence" value="ECO:0007669"/>
    <property type="project" value="TreeGrafter"/>
</dbReference>
<feature type="region of interest" description="Disordered" evidence="9">
    <location>
        <begin position="601"/>
        <end position="712"/>
    </location>
</feature>
<dbReference type="FunFam" id="4.10.240.10:FF:000023">
    <property type="entry name" value="Fungal specific transcription factor"/>
    <property type="match status" value="1"/>
</dbReference>
<dbReference type="Gene3D" id="4.10.240.10">
    <property type="entry name" value="Zn(2)-C6 fungal-type DNA-binding domain"/>
    <property type="match status" value="1"/>
</dbReference>
<dbReference type="PROSITE" id="PS00463">
    <property type="entry name" value="ZN2_CY6_FUNGAL_1"/>
    <property type="match status" value="1"/>
</dbReference>
<feature type="region of interest" description="Disordered" evidence="9">
    <location>
        <begin position="1"/>
        <end position="32"/>
    </location>
</feature>
<accession>A0A1E3BP28</accession>
<feature type="compositionally biased region" description="Polar residues" evidence="9">
    <location>
        <begin position="649"/>
        <end position="659"/>
    </location>
</feature>
<evidence type="ECO:0000256" key="9">
    <source>
        <dbReference type="SAM" id="MobiDB-lite"/>
    </source>
</evidence>
<feature type="coiled-coil region" evidence="8">
    <location>
        <begin position="87"/>
        <end position="114"/>
    </location>
</feature>
<organism evidence="11 12">
    <name type="scientific">Aspergillus cristatus</name>
    <name type="common">Chinese Fuzhuan brick tea-fermentation fungus</name>
    <name type="synonym">Eurotium cristatum</name>
    <dbReference type="NCBI Taxonomy" id="573508"/>
    <lineage>
        <taxon>Eukaryota</taxon>
        <taxon>Fungi</taxon>
        <taxon>Dikarya</taxon>
        <taxon>Ascomycota</taxon>
        <taxon>Pezizomycotina</taxon>
        <taxon>Eurotiomycetes</taxon>
        <taxon>Eurotiomycetidae</taxon>
        <taxon>Eurotiales</taxon>
        <taxon>Aspergillaceae</taxon>
        <taxon>Aspergillus</taxon>
        <taxon>Aspergillus subgen. Aspergillus</taxon>
    </lineage>
</organism>
<dbReference type="Pfam" id="PF04082">
    <property type="entry name" value="Fungal_trans"/>
    <property type="match status" value="1"/>
</dbReference>
<dbReference type="InterPro" id="IPR007219">
    <property type="entry name" value="XnlR_reg_dom"/>
</dbReference>
<dbReference type="PANTHER" id="PTHR47782">
    <property type="entry name" value="ZN(II)2CYS6 TRANSCRIPTION FACTOR (EUROFUNG)-RELATED"/>
    <property type="match status" value="1"/>
</dbReference>
<dbReference type="SMART" id="SM00066">
    <property type="entry name" value="GAL4"/>
    <property type="match status" value="1"/>
</dbReference>
<dbReference type="EMBL" id="JXNT01000001">
    <property type="protein sequence ID" value="ODM22722.1"/>
    <property type="molecule type" value="Genomic_DNA"/>
</dbReference>
<name>A0A1E3BP28_ASPCR</name>
<evidence type="ECO:0000256" key="3">
    <source>
        <dbReference type="ARBA" id="ARBA00022833"/>
    </source>
</evidence>
<feature type="compositionally biased region" description="Polar residues" evidence="9">
    <location>
        <begin position="604"/>
        <end position="616"/>
    </location>
</feature>
<evidence type="ECO:0000259" key="10">
    <source>
        <dbReference type="PROSITE" id="PS50048"/>
    </source>
</evidence>
<keyword evidence="8" id="KW-0175">Coiled coil</keyword>
<protein>
    <recommendedName>
        <fullName evidence="10">Zn(2)-C6 fungal-type domain-containing protein</fullName>
    </recommendedName>
</protein>
<dbReference type="CDD" id="cd12148">
    <property type="entry name" value="fungal_TF_MHR"/>
    <property type="match status" value="1"/>
</dbReference>
<dbReference type="Proteomes" id="UP000094569">
    <property type="component" value="Unassembled WGS sequence"/>
</dbReference>
<dbReference type="InterPro" id="IPR036864">
    <property type="entry name" value="Zn2-C6_fun-type_DNA-bd_sf"/>
</dbReference>
<dbReference type="OrthoDB" id="5416384at2759"/>
<dbReference type="SUPFAM" id="SSF57701">
    <property type="entry name" value="Zn2/Cys6 DNA-binding domain"/>
    <property type="match status" value="1"/>
</dbReference>
<sequence length="839" mass="93647">MAMPQVSPDARSRMRNSLNKTSSKASQQSFDVPDNRIAHTLTACARCRQRKSRCDVGIPKCASCERSNAKCVYYDSAKNATVPRTYIISLRERARALESEVEKLKNEIQHAADAELMVRGAGRIRFKENDEPRYLGPSSGIAITRLVMEMAKQHTDSKSIKDVVPELTAQEIKSTFSEESNKPTSKIYPMISSIPQSNLPPRNLTYRLMDLFAVKAQAMLPTLHYPTFRQEVEEVFDGSDDPRQNFQLRIVIAISMQKLSTDYAGLADSYYLAALPYLEPSLKRMDLGALQCLALIAQYSMLTPTRTAAYWVVGLAIKLSQDLGLTEESTISKSPTGETLNCLEVDMRRRLFWIVMSMEFGLSHSLGRPSCLAVSHDHVNVKFFEQVDDQYITPDGILPGSKPILTKCIAIHFLKMRLLQAEIRRTLYLNRRDTPVHDHDPWFRQMEEKMEHWVVTCPKNDGGSGLGETWFRGRLNTMIVFLYRPSPQVPEPSPVAAEKAYKASIFNVGMQRQQIATGSVDLTWIFTQSLFMALNTILWSLSYPDIRKDHPIEEVQGHLDVALEAIMLAAKRWPGVESALLLYRSLVAACLKAYNTEESFVVRSPSNPSNHATPRSCQDVMSPPDMSSPSSITTSLQSHNARFGKPSITDGSSTDTASRAHSADPTLPYSHSSISSTPPIGVAEPTPYQMLTPPMQQQQQQQQQQIPISNDSPAMQFTSPSYATPAATYGGLQVDPTTPFNTFPTVVPGLQGWDPDFNLASTTAGHLAYVEATVDPMNWTSTIADQYSQYLNAPLPVPSWRERTLSYQEQVELMASLEDNIPDVSAQLMGDASNTFYQP</sequence>
<dbReference type="SMART" id="SM00906">
    <property type="entry name" value="Fungal_trans"/>
    <property type="match status" value="1"/>
</dbReference>
<feature type="domain" description="Zn(2)-C6 fungal-type" evidence="10">
    <location>
        <begin position="43"/>
        <end position="73"/>
    </location>
</feature>
<dbReference type="GO" id="GO:0000981">
    <property type="term" value="F:DNA-binding transcription factor activity, RNA polymerase II-specific"/>
    <property type="evidence" value="ECO:0007669"/>
    <property type="project" value="InterPro"/>
</dbReference>
<feature type="compositionally biased region" description="Low complexity" evidence="9">
    <location>
        <begin position="696"/>
        <end position="705"/>
    </location>
</feature>
<evidence type="ECO:0000256" key="6">
    <source>
        <dbReference type="ARBA" id="ARBA00023163"/>
    </source>
</evidence>
<dbReference type="Pfam" id="PF00172">
    <property type="entry name" value="Zn_clus"/>
    <property type="match status" value="1"/>
</dbReference>
<keyword evidence="7" id="KW-0539">Nucleus</keyword>
<dbReference type="GO" id="GO:0005634">
    <property type="term" value="C:nucleus"/>
    <property type="evidence" value="ECO:0007669"/>
    <property type="project" value="UniProtKB-SubCell"/>
</dbReference>
<keyword evidence="5" id="KW-0238">DNA-binding</keyword>
<feature type="compositionally biased region" description="Polar residues" evidence="9">
    <location>
        <begin position="15"/>
        <end position="30"/>
    </location>
</feature>
<dbReference type="GO" id="GO:0043565">
    <property type="term" value="F:sequence-specific DNA binding"/>
    <property type="evidence" value="ECO:0007669"/>
    <property type="project" value="TreeGrafter"/>
</dbReference>
<comment type="subcellular location">
    <subcellularLocation>
        <location evidence="1">Nucleus</location>
    </subcellularLocation>
</comment>
<evidence type="ECO:0000256" key="1">
    <source>
        <dbReference type="ARBA" id="ARBA00004123"/>
    </source>
</evidence>
<evidence type="ECO:0000256" key="7">
    <source>
        <dbReference type="ARBA" id="ARBA00023242"/>
    </source>
</evidence>
<evidence type="ECO:0000256" key="4">
    <source>
        <dbReference type="ARBA" id="ARBA00023015"/>
    </source>
</evidence>
<dbReference type="PROSITE" id="PS50048">
    <property type="entry name" value="ZN2_CY6_FUNGAL_2"/>
    <property type="match status" value="1"/>
</dbReference>